<keyword evidence="3" id="KW-0804">Transcription</keyword>
<dbReference type="InterPro" id="IPR050397">
    <property type="entry name" value="Env_Response_Regulators"/>
</dbReference>
<dbReference type="Gene3D" id="1.10.10.10">
    <property type="entry name" value="Winged helix-like DNA-binding domain superfamily/Winged helix DNA-binding domain"/>
    <property type="match status" value="1"/>
</dbReference>
<dbReference type="SMART" id="SM00419">
    <property type="entry name" value="HTH_CRP"/>
    <property type="match status" value="1"/>
</dbReference>
<dbReference type="PROSITE" id="PS50042">
    <property type="entry name" value="CNMP_BINDING_3"/>
    <property type="match status" value="1"/>
</dbReference>
<evidence type="ECO:0000256" key="2">
    <source>
        <dbReference type="ARBA" id="ARBA00023125"/>
    </source>
</evidence>
<dbReference type="GO" id="GO:0003700">
    <property type="term" value="F:DNA-binding transcription factor activity"/>
    <property type="evidence" value="ECO:0007669"/>
    <property type="project" value="TreeGrafter"/>
</dbReference>
<dbReference type="PANTHER" id="PTHR24567">
    <property type="entry name" value="CRP FAMILY TRANSCRIPTIONAL REGULATORY PROTEIN"/>
    <property type="match status" value="1"/>
</dbReference>
<dbReference type="Gene3D" id="2.60.120.10">
    <property type="entry name" value="Jelly Rolls"/>
    <property type="match status" value="1"/>
</dbReference>
<dbReference type="SUPFAM" id="SSF51206">
    <property type="entry name" value="cAMP-binding domain-like"/>
    <property type="match status" value="1"/>
</dbReference>
<evidence type="ECO:0000313" key="6">
    <source>
        <dbReference type="EMBL" id="RBW60456.1"/>
    </source>
</evidence>
<dbReference type="GO" id="GO:0005829">
    <property type="term" value="C:cytosol"/>
    <property type="evidence" value="ECO:0007669"/>
    <property type="project" value="TreeGrafter"/>
</dbReference>
<name>A0A366X8B8_9RHOB</name>
<dbReference type="EMBL" id="QOCE01000011">
    <property type="protein sequence ID" value="RBW60456.1"/>
    <property type="molecule type" value="Genomic_DNA"/>
</dbReference>
<dbReference type="OrthoDB" id="9808528at2"/>
<dbReference type="InterPro" id="IPR036388">
    <property type="entry name" value="WH-like_DNA-bd_sf"/>
</dbReference>
<feature type="domain" description="Cyclic nucleotide-binding" evidence="4">
    <location>
        <begin position="3"/>
        <end position="123"/>
    </location>
</feature>
<feature type="domain" description="HTH crp-type" evidence="5">
    <location>
        <begin position="137"/>
        <end position="209"/>
    </location>
</feature>
<dbReference type="SMART" id="SM00100">
    <property type="entry name" value="cNMP"/>
    <property type="match status" value="1"/>
</dbReference>
<evidence type="ECO:0000313" key="7">
    <source>
        <dbReference type="Proteomes" id="UP000252706"/>
    </source>
</evidence>
<evidence type="ECO:0000256" key="1">
    <source>
        <dbReference type="ARBA" id="ARBA00023015"/>
    </source>
</evidence>
<proteinExistence type="predicted"/>
<sequence length="215" mass="23819">MSLFVGLEAEIVGKFANDLSLSWVLPGQTVVEQGEKTDDVHFVLSGRLLGLLMSDQGREVTYTEIKAGHYFGELSALDGRPRSITVSAANKTQLGSMSATKFREWMAGQSEIAHNLTIDLAERNRRLTERVFELVVHDVDTRVRVMLSRLAQDHEQLKTGGVLEPSPTHDAIATYIGATREAVSRVMARLSAEGAIKTERRRITFLDLDLLLGKL</sequence>
<dbReference type="PROSITE" id="PS51063">
    <property type="entry name" value="HTH_CRP_2"/>
    <property type="match status" value="1"/>
</dbReference>
<dbReference type="SUPFAM" id="SSF46785">
    <property type="entry name" value="Winged helix' DNA-binding domain"/>
    <property type="match status" value="1"/>
</dbReference>
<dbReference type="InterPro" id="IPR012318">
    <property type="entry name" value="HTH_CRP"/>
</dbReference>
<protein>
    <submittedName>
        <fullName evidence="6">Crp/Fnr family transcriptional regulator</fullName>
    </submittedName>
</protein>
<evidence type="ECO:0000256" key="3">
    <source>
        <dbReference type="ARBA" id="ARBA00023163"/>
    </source>
</evidence>
<dbReference type="Proteomes" id="UP000252706">
    <property type="component" value="Unassembled WGS sequence"/>
</dbReference>
<dbReference type="GO" id="GO:0003677">
    <property type="term" value="F:DNA binding"/>
    <property type="evidence" value="ECO:0007669"/>
    <property type="project" value="UniProtKB-KW"/>
</dbReference>
<organism evidence="6 7">
    <name type="scientific">Phaeobacter gallaeciensis</name>
    <dbReference type="NCBI Taxonomy" id="60890"/>
    <lineage>
        <taxon>Bacteria</taxon>
        <taxon>Pseudomonadati</taxon>
        <taxon>Pseudomonadota</taxon>
        <taxon>Alphaproteobacteria</taxon>
        <taxon>Rhodobacterales</taxon>
        <taxon>Roseobacteraceae</taxon>
        <taxon>Phaeobacter</taxon>
    </lineage>
</organism>
<dbReference type="InterPro" id="IPR000595">
    <property type="entry name" value="cNMP-bd_dom"/>
</dbReference>
<dbReference type="PANTHER" id="PTHR24567:SF68">
    <property type="entry name" value="DNA-BINDING TRANSCRIPTIONAL DUAL REGULATOR CRP"/>
    <property type="match status" value="1"/>
</dbReference>
<keyword evidence="2" id="KW-0238">DNA-binding</keyword>
<dbReference type="InterPro" id="IPR014710">
    <property type="entry name" value="RmlC-like_jellyroll"/>
</dbReference>
<dbReference type="InterPro" id="IPR036390">
    <property type="entry name" value="WH_DNA-bd_sf"/>
</dbReference>
<gene>
    <name evidence="6" type="ORF">DS909_03240</name>
</gene>
<comment type="caution">
    <text evidence="6">The sequence shown here is derived from an EMBL/GenBank/DDBJ whole genome shotgun (WGS) entry which is preliminary data.</text>
</comment>
<dbReference type="Pfam" id="PF00027">
    <property type="entry name" value="cNMP_binding"/>
    <property type="match status" value="1"/>
</dbReference>
<dbReference type="PRINTS" id="PR00103">
    <property type="entry name" value="CAMPKINASE"/>
</dbReference>
<dbReference type="InterPro" id="IPR018490">
    <property type="entry name" value="cNMP-bd_dom_sf"/>
</dbReference>
<accession>A0A366X8B8</accession>
<dbReference type="AlphaFoldDB" id="A0A366X8B8"/>
<keyword evidence="1" id="KW-0805">Transcription regulation</keyword>
<reference evidence="6 7" key="1">
    <citation type="submission" date="2018-07" db="EMBL/GenBank/DDBJ databases">
        <title>Modular assembly of carbohydrate-degrading microbial communities in the ocean.</title>
        <authorList>
            <person name="Enke T.N."/>
            <person name="Datta M.S."/>
            <person name="Schwartzman J.A."/>
            <person name="Cermak N."/>
            <person name="Schmitz D.A."/>
            <person name="Barrere J."/>
            <person name="Cordero O.X."/>
        </authorList>
    </citation>
    <scope>NUCLEOTIDE SEQUENCE [LARGE SCALE GENOMIC DNA]</scope>
    <source>
        <strain evidence="6 7">C3M10</strain>
    </source>
</reference>
<evidence type="ECO:0000259" key="5">
    <source>
        <dbReference type="PROSITE" id="PS51063"/>
    </source>
</evidence>
<dbReference type="CDD" id="cd00038">
    <property type="entry name" value="CAP_ED"/>
    <property type="match status" value="1"/>
</dbReference>
<evidence type="ECO:0000259" key="4">
    <source>
        <dbReference type="PROSITE" id="PS50042"/>
    </source>
</evidence>
<dbReference type="Pfam" id="PF13545">
    <property type="entry name" value="HTH_Crp_2"/>
    <property type="match status" value="1"/>
</dbReference>